<organism evidence="1">
    <name type="scientific">bioreactor metagenome</name>
    <dbReference type="NCBI Taxonomy" id="1076179"/>
    <lineage>
        <taxon>unclassified sequences</taxon>
        <taxon>metagenomes</taxon>
        <taxon>ecological metagenomes</taxon>
    </lineage>
</organism>
<proteinExistence type="predicted"/>
<comment type="caution">
    <text evidence="1">The sequence shown here is derived from an EMBL/GenBank/DDBJ whole genome shotgun (WGS) entry which is preliminary data.</text>
</comment>
<reference evidence="1" key="1">
    <citation type="submission" date="2019-08" db="EMBL/GenBank/DDBJ databases">
        <authorList>
            <person name="Kucharzyk K."/>
            <person name="Murdoch R.W."/>
            <person name="Higgins S."/>
            <person name="Loffler F."/>
        </authorList>
    </citation>
    <scope>NUCLEOTIDE SEQUENCE</scope>
</reference>
<evidence type="ECO:0000313" key="1">
    <source>
        <dbReference type="EMBL" id="MPM93020.1"/>
    </source>
</evidence>
<dbReference type="EMBL" id="VSSQ01039883">
    <property type="protein sequence ID" value="MPM93020.1"/>
    <property type="molecule type" value="Genomic_DNA"/>
</dbReference>
<protein>
    <submittedName>
        <fullName evidence="1">Uncharacterized protein</fullName>
    </submittedName>
</protein>
<gene>
    <name evidence="1" type="ORF">SDC9_140156</name>
</gene>
<name>A0A645DU52_9ZZZZ</name>
<sequence>MISGLGKTLVEQLENNNIKVKEMPILEIEYFMFELYL</sequence>
<accession>A0A645DU52</accession>
<dbReference type="AlphaFoldDB" id="A0A645DU52"/>